<evidence type="ECO:0000313" key="1">
    <source>
        <dbReference type="EMBL" id="EKC36301.1"/>
    </source>
</evidence>
<sequence>MFRPVIKQIKNIDGNTTVQPTNNTRGLPFLCRVKTDSKKPVPCINTSQTDNNNNVGIFAGYFGKCEMEPELTLCI</sequence>
<protein>
    <submittedName>
        <fullName evidence="1">Uncharacterized protein</fullName>
    </submittedName>
</protein>
<dbReference type="AlphaFoldDB" id="K1RPG2"/>
<name>K1RPG2_MAGGI</name>
<dbReference type="EMBL" id="JH817380">
    <property type="protein sequence ID" value="EKC36301.1"/>
    <property type="molecule type" value="Genomic_DNA"/>
</dbReference>
<dbReference type="HOGENOM" id="CLU_2673527_0_0_1"/>
<accession>K1RPG2</accession>
<organism evidence="1">
    <name type="scientific">Magallana gigas</name>
    <name type="common">Pacific oyster</name>
    <name type="synonym">Crassostrea gigas</name>
    <dbReference type="NCBI Taxonomy" id="29159"/>
    <lineage>
        <taxon>Eukaryota</taxon>
        <taxon>Metazoa</taxon>
        <taxon>Spiralia</taxon>
        <taxon>Lophotrochozoa</taxon>
        <taxon>Mollusca</taxon>
        <taxon>Bivalvia</taxon>
        <taxon>Autobranchia</taxon>
        <taxon>Pteriomorphia</taxon>
        <taxon>Ostreida</taxon>
        <taxon>Ostreoidea</taxon>
        <taxon>Ostreidae</taxon>
        <taxon>Magallana</taxon>
    </lineage>
</organism>
<proteinExistence type="predicted"/>
<gene>
    <name evidence="1" type="ORF">CGI_10027198</name>
</gene>
<reference evidence="1" key="1">
    <citation type="journal article" date="2012" name="Nature">
        <title>The oyster genome reveals stress adaptation and complexity of shell formation.</title>
        <authorList>
            <person name="Zhang G."/>
            <person name="Fang X."/>
            <person name="Guo X."/>
            <person name="Li L."/>
            <person name="Luo R."/>
            <person name="Xu F."/>
            <person name="Yang P."/>
            <person name="Zhang L."/>
            <person name="Wang X."/>
            <person name="Qi H."/>
            <person name="Xiong Z."/>
            <person name="Que H."/>
            <person name="Xie Y."/>
            <person name="Holland P.W."/>
            <person name="Paps J."/>
            <person name="Zhu Y."/>
            <person name="Wu F."/>
            <person name="Chen Y."/>
            <person name="Wang J."/>
            <person name="Peng C."/>
            <person name="Meng J."/>
            <person name="Yang L."/>
            <person name="Liu J."/>
            <person name="Wen B."/>
            <person name="Zhang N."/>
            <person name="Huang Z."/>
            <person name="Zhu Q."/>
            <person name="Feng Y."/>
            <person name="Mount A."/>
            <person name="Hedgecock D."/>
            <person name="Xu Z."/>
            <person name="Liu Y."/>
            <person name="Domazet-Loso T."/>
            <person name="Du Y."/>
            <person name="Sun X."/>
            <person name="Zhang S."/>
            <person name="Liu B."/>
            <person name="Cheng P."/>
            <person name="Jiang X."/>
            <person name="Li J."/>
            <person name="Fan D."/>
            <person name="Wang W."/>
            <person name="Fu W."/>
            <person name="Wang T."/>
            <person name="Wang B."/>
            <person name="Zhang J."/>
            <person name="Peng Z."/>
            <person name="Li Y."/>
            <person name="Li N."/>
            <person name="Wang J."/>
            <person name="Chen M."/>
            <person name="He Y."/>
            <person name="Tan F."/>
            <person name="Song X."/>
            <person name="Zheng Q."/>
            <person name="Huang R."/>
            <person name="Yang H."/>
            <person name="Du X."/>
            <person name="Chen L."/>
            <person name="Yang M."/>
            <person name="Gaffney P.M."/>
            <person name="Wang S."/>
            <person name="Luo L."/>
            <person name="She Z."/>
            <person name="Ming Y."/>
            <person name="Huang W."/>
            <person name="Zhang S."/>
            <person name="Huang B."/>
            <person name="Zhang Y."/>
            <person name="Qu T."/>
            <person name="Ni P."/>
            <person name="Miao G."/>
            <person name="Wang J."/>
            <person name="Wang Q."/>
            <person name="Steinberg C.E."/>
            <person name="Wang H."/>
            <person name="Li N."/>
            <person name="Qian L."/>
            <person name="Zhang G."/>
            <person name="Li Y."/>
            <person name="Yang H."/>
            <person name="Liu X."/>
            <person name="Wang J."/>
            <person name="Yin Y."/>
            <person name="Wang J."/>
        </authorList>
    </citation>
    <scope>NUCLEOTIDE SEQUENCE [LARGE SCALE GENOMIC DNA]</scope>
    <source>
        <strain evidence="1">05x7-T-G4-1.051#20</strain>
    </source>
</reference>
<dbReference type="InParanoid" id="K1RPG2"/>